<dbReference type="PROSITE" id="PS50835">
    <property type="entry name" value="IG_LIKE"/>
    <property type="match status" value="1"/>
</dbReference>
<dbReference type="InterPro" id="IPR003599">
    <property type="entry name" value="Ig_sub"/>
</dbReference>
<dbReference type="GO" id="GO:0071222">
    <property type="term" value="P:cellular response to lipopolysaccharide"/>
    <property type="evidence" value="ECO:0007669"/>
    <property type="project" value="TreeGrafter"/>
</dbReference>
<dbReference type="GO" id="GO:0007166">
    <property type="term" value="P:cell surface receptor signaling pathway"/>
    <property type="evidence" value="ECO:0007669"/>
    <property type="project" value="TreeGrafter"/>
</dbReference>
<keyword evidence="2" id="KW-1003">Cell membrane</keyword>
<evidence type="ECO:0000313" key="13">
    <source>
        <dbReference type="EMBL" id="SBR50828.1"/>
    </source>
</evidence>
<reference evidence="13" key="2">
    <citation type="submission" date="2016-06" db="EMBL/GenBank/DDBJ databases">
        <title>The genome of a short-lived fish provides insights into sex chromosome evolution and the genetic control of aging.</title>
        <authorList>
            <person name="Reichwald K."/>
            <person name="Felder M."/>
            <person name="Petzold A."/>
            <person name="Koch P."/>
            <person name="Groth M."/>
            <person name="Platzer M."/>
        </authorList>
    </citation>
    <scope>NUCLEOTIDE SEQUENCE</scope>
    <source>
        <tissue evidence="13">Brain</tissue>
    </source>
</reference>
<keyword evidence="10" id="KW-0393">Immunoglobulin domain</keyword>
<evidence type="ECO:0000256" key="5">
    <source>
        <dbReference type="ARBA" id="ARBA00022989"/>
    </source>
</evidence>
<dbReference type="GO" id="GO:0042130">
    <property type="term" value="P:negative regulation of T cell proliferation"/>
    <property type="evidence" value="ECO:0007669"/>
    <property type="project" value="TreeGrafter"/>
</dbReference>
<accession>A0A1A8M243</accession>
<keyword evidence="5" id="KW-1133">Transmembrane helix</keyword>
<dbReference type="SUPFAM" id="SSF48726">
    <property type="entry name" value="Immunoglobulin"/>
    <property type="match status" value="2"/>
</dbReference>
<evidence type="ECO:0000256" key="8">
    <source>
        <dbReference type="ARBA" id="ARBA00023170"/>
    </source>
</evidence>
<evidence type="ECO:0000256" key="6">
    <source>
        <dbReference type="ARBA" id="ARBA00023136"/>
    </source>
</evidence>
<dbReference type="PROSITE" id="PS51257">
    <property type="entry name" value="PROKAR_LIPOPROTEIN"/>
    <property type="match status" value="1"/>
</dbReference>
<keyword evidence="9" id="KW-0325">Glycoprotein</keyword>
<evidence type="ECO:0000256" key="9">
    <source>
        <dbReference type="ARBA" id="ARBA00023180"/>
    </source>
</evidence>
<sequence>MRPSGAAGTHRGFFWICVFWFSIASCFSANDLVNLQTTEGTYAKCGDNVILTCNASSPQPWNLNIKKFVWQFGNTTMCQFGADQDDDQFRCESTNTTFNRTIFLTLYNVMPTNEGNYLCKLYSTSGSWNGGSQLRAEECLESTEASSNENYAECSFDGVYPSGEVHWFQGDTNVTEEAYTHKEKDESERFNIRSVMNLKNNGLGEPYNCSLWIPSLGRYIATEEVSSGGCSVRLQWIWLVVSLMMSFIV</sequence>
<evidence type="ECO:0000256" key="7">
    <source>
        <dbReference type="ARBA" id="ARBA00023157"/>
    </source>
</evidence>
<evidence type="ECO:0000256" key="3">
    <source>
        <dbReference type="ARBA" id="ARBA00022692"/>
    </source>
</evidence>
<dbReference type="InterPro" id="IPR036179">
    <property type="entry name" value="Ig-like_dom_sf"/>
</dbReference>
<dbReference type="EMBL" id="HAEF01010665">
    <property type="protein sequence ID" value="SBR50828.1"/>
    <property type="molecule type" value="Transcribed_RNA"/>
</dbReference>
<dbReference type="GO" id="GO:0042102">
    <property type="term" value="P:positive regulation of T cell proliferation"/>
    <property type="evidence" value="ECO:0007669"/>
    <property type="project" value="TreeGrafter"/>
</dbReference>
<evidence type="ECO:0000256" key="1">
    <source>
        <dbReference type="ARBA" id="ARBA00004251"/>
    </source>
</evidence>
<name>A0A1A8M243_9TELE</name>
<gene>
    <name evidence="13" type="primary">Nfu_g_1_019788</name>
</gene>
<dbReference type="InterPro" id="IPR051713">
    <property type="entry name" value="T-cell_Activation_Regulation"/>
</dbReference>
<dbReference type="Gene3D" id="2.60.40.10">
    <property type="entry name" value="Immunoglobulins"/>
    <property type="match status" value="2"/>
</dbReference>
<organism evidence="13">
    <name type="scientific">Nothobranchius pienaari</name>
    <dbReference type="NCBI Taxonomy" id="704102"/>
    <lineage>
        <taxon>Eukaryota</taxon>
        <taxon>Metazoa</taxon>
        <taxon>Chordata</taxon>
        <taxon>Craniata</taxon>
        <taxon>Vertebrata</taxon>
        <taxon>Euteleostomi</taxon>
        <taxon>Actinopterygii</taxon>
        <taxon>Neopterygii</taxon>
        <taxon>Teleostei</taxon>
        <taxon>Neoteleostei</taxon>
        <taxon>Acanthomorphata</taxon>
        <taxon>Ovalentaria</taxon>
        <taxon>Atherinomorphae</taxon>
        <taxon>Cyprinodontiformes</taxon>
        <taxon>Nothobranchiidae</taxon>
        <taxon>Nothobranchius</taxon>
    </lineage>
</organism>
<feature type="signal peptide" evidence="11">
    <location>
        <begin position="1"/>
        <end position="28"/>
    </location>
</feature>
<dbReference type="InterPro" id="IPR013783">
    <property type="entry name" value="Ig-like_fold"/>
</dbReference>
<evidence type="ECO:0000256" key="2">
    <source>
        <dbReference type="ARBA" id="ARBA00022475"/>
    </source>
</evidence>
<keyword evidence="3" id="KW-0812">Transmembrane</keyword>
<keyword evidence="8" id="KW-0675">Receptor</keyword>
<evidence type="ECO:0000256" key="4">
    <source>
        <dbReference type="ARBA" id="ARBA00022729"/>
    </source>
</evidence>
<keyword evidence="7" id="KW-1015">Disulfide bond</keyword>
<feature type="domain" description="Ig-like" evidence="12">
    <location>
        <begin position="46"/>
        <end position="135"/>
    </location>
</feature>
<reference evidence="13" key="1">
    <citation type="submission" date="2016-05" db="EMBL/GenBank/DDBJ databases">
        <authorList>
            <person name="Lavstsen T."/>
            <person name="Jespersen J.S."/>
        </authorList>
    </citation>
    <scope>NUCLEOTIDE SEQUENCE</scope>
    <source>
        <tissue evidence="13">Brain</tissue>
    </source>
</reference>
<dbReference type="PANTHER" id="PTHR25466:SF3">
    <property type="entry name" value="PROGRAMMED CELL DEATH 1 LIGAND 1"/>
    <property type="match status" value="1"/>
</dbReference>
<dbReference type="AlphaFoldDB" id="A0A1A8M243"/>
<dbReference type="GO" id="GO:0006955">
    <property type="term" value="P:immune response"/>
    <property type="evidence" value="ECO:0007669"/>
    <property type="project" value="TreeGrafter"/>
</dbReference>
<keyword evidence="4 11" id="KW-0732">Signal</keyword>
<evidence type="ECO:0000256" key="10">
    <source>
        <dbReference type="ARBA" id="ARBA00023319"/>
    </source>
</evidence>
<dbReference type="PANTHER" id="PTHR25466">
    <property type="entry name" value="T-LYMPHOCYTE ACTIVATION ANTIGEN"/>
    <property type="match status" value="1"/>
</dbReference>
<feature type="chain" id="PRO_5008374546" description="Ig-like domain-containing protein" evidence="11">
    <location>
        <begin position="29"/>
        <end position="249"/>
    </location>
</feature>
<dbReference type="SMART" id="SM00409">
    <property type="entry name" value="IG"/>
    <property type="match status" value="1"/>
</dbReference>
<evidence type="ECO:0000256" key="11">
    <source>
        <dbReference type="SAM" id="SignalP"/>
    </source>
</evidence>
<dbReference type="GO" id="GO:0009897">
    <property type="term" value="C:external side of plasma membrane"/>
    <property type="evidence" value="ECO:0007669"/>
    <property type="project" value="TreeGrafter"/>
</dbReference>
<proteinExistence type="predicted"/>
<comment type="subcellular location">
    <subcellularLocation>
        <location evidence="1">Cell membrane</location>
        <topology evidence="1">Single-pass type I membrane protein</topology>
    </subcellularLocation>
</comment>
<dbReference type="InterPro" id="IPR007110">
    <property type="entry name" value="Ig-like_dom"/>
</dbReference>
<dbReference type="GO" id="GO:0031295">
    <property type="term" value="P:T cell costimulation"/>
    <property type="evidence" value="ECO:0007669"/>
    <property type="project" value="TreeGrafter"/>
</dbReference>
<evidence type="ECO:0000259" key="12">
    <source>
        <dbReference type="PROSITE" id="PS50835"/>
    </source>
</evidence>
<keyword evidence="6" id="KW-0472">Membrane</keyword>
<protein>
    <recommendedName>
        <fullName evidence="12">Ig-like domain-containing protein</fullName>
    </recommendedName>
</protein>